<evidence type="ECO:0000313" key="4">
    <source>
        <dbReference type="Proteomes" id="UP000626786"/>
    </source>
</evidence>
<proteinExistence type="predicted"/>
<keyword evidence="4" id="KW-1185">Reference proteome</keyword>
<feature type="chain" id="PRO_5047130869" description="GP-PDE domain-containing protein" evidence="1">
    <location>
        <begin position="19"/>
        <end position="284"/>
    </location>
</feature>
<dbReference type="InterPro" id="IPR030395">
    <property type="entry name" value="GP_PDE_dom"/>
</dbReference>
<reference evidence="3 4" key="1">
    <citation type="submission" date="2020-08" db="EMBL/GenBank/DDBJ databases">
        <title>A Genomic Blueprint of the Chicken Gut Microbiome.</title>
        <authorList>
            <person name="Gilroy R."/>
            <person name="Ravi A."/>
            <person name="Getino M."/>
            <person name="Pursley I."/>
            <person name="Horton D.L."/>
            <person name="Alikhan N.-F."/>
            <person name="Baker D."/>
            <person name="Gharbi K."/>
            <person name="Hall N."/>
            <person name="Watson M."/>
            <person name="Adriaenssens E.M."/>
            <person name="Foster-Nyarko E."/>
            <person name="Jarju S."/>
            <person name="Secka A."/>
            <person name="Antonio M."/>
            <person name="Oren A."/>
            <person name="Chaudhuri R."/>
            <person name="La Ragione R.M."/>
            <person name="Hildebrand F."/>
            <person name="Pallen M.J."/>
        </authorList>
    </citation>
    <scope>NUCLEOTIDE SEQUENCE [LARGE SCALE GENOMIC DNA]</scope>
    <source>
        <strain evidence="3 4">Sa2YVA2</strain>
    </source>
</reference>
<name>A0ABR8U9M1_9BACL</name>
<dbReference type="RefSeq" id="WP_191694418.1">
    <property type="nucleotide sequence ID" value="NZ_JACSQN010000007.1"/>
</dbReference>
<organism evidence="3 4">
    <name type="scientific">Sporosarcina quadrami</name>
    <dbReference type="NCBI Taxonomy" id="2762234"/>
    <lineage>
        <taxon>Bacteria</taxon>
        <taxon>Bacillati</taxon>
        <taxon>Bacillota</taxon>
        <taxon>Bacilli</taxon>
        <taxon>Bacillales</taxon>
        <taxon>Caryophanaceae</taxon>
        <taxon>Sporosarcina</taxon>
    </lineage>
</organism>
<dbReference type="PANTHER" id="PTHR46211">
    <property type="entry name" value="GLYCEROPHOSPHORYL DIESTER PHOSPHODIESTERASE"/>
    <property type="match status" value="1"/>
</dbReference>
<dbReference type="PANTHER" id="PTHR46211:SF7">
    <property type="entry name" value="GLYCEROPHOSPHODIESTER PHOSPHODIESTERASE"/>
    <property type="match status" value="1"/>
</dbReference>
<evidence type="ECO:0000313" key="3">
    <source>
        <dbReference type="EMBL" id="MBD7984717.1"/>
    </source>
</evidence>
<dbReference type="EMBL" id="JACSQN010000007">
    <property type="protein sequence ID" value="MBD7984717.1"/>
    <property type="molecule type" value="Genomic_DNA"/>
</dbReference>
<dbReference type="PROSITE" id="PS51257">
    <property type="entry name" value="PROKAR_LIPOPROTEIN"/>
    <property type="match status" value="1"/>
</dbReference>
<dbReference type="Gene3D" id="3.20.20.190">
    <property type="entry name" value="Phosphatidylinositol (PI) phosphodiesterase"/>
    <property type="match status" value="1"/>
</dbReference>
<feature type="signal peptide" evidence="1">
    <location>
        <begin position="1"/>
        <end position="18"/>
    </location>
</feature>
<dbReference type="InterPro" id="IPR017946">
    <property type="entry name" value="PLC-like_Pdiesterase_TIM-brl"/>
</dbReference>
<accession>A0ABR8U9M1</accession>
<evidence type="ECO:0000256" key="1">
    <source>
        <dbReference type="SAM" id="SignalP"/>
    </source>
</evidence>
<evidence type="ECO:0000259" key="2">
    <source>
        <dbReference type="PROSITE" id="PS51704"/>
    </source>
</evidence>
<dbReference type="Pfam" id="PF03009">
    <property type="entry name" value="GDPD"/>
    <property type="match status" value="1"/>
</dbReference>
<gene>
    <name evidence="3" type="ORF">H9649_09000</name>
</gene>
<keyword evidence="1" id="KW-0732">Signal</keyword>
<sequence>MNKIMLSLLLVLLSACSAATYTAPLPEDEFLIIAHRGASAYAPEHSLLAYELAVQMQADYIELDVQQTRDDELIAMHDSFIVSNGAKRAVSDITFQELKEIPRSSVYDGILPVSLNHVTDPLRIVSTEEIFDHFGTDVNYYIEIKTTDSKRAIENELLRQLHMYGLLPMTGEKPKIIVQSFHPASLQYIHAEEPDIPLIQLYSQKKESMLTKRHLKKVSEYASGIGVEKSIVTKPLVERAHSAGLHIHPYTVNDNEEIRTMIQLGVDGIFTDAPDVAKRMLDEQ</sequence>
<dbReference type="Proteomes" id="UP000626786">
    <property type="component" value="Unassembled WGS sequence"/>
</dbReference>
<comment type="caution">
    <text evidence="3">The sequence shown here is derived from an EMBL/GenBank/DDBJ whole genome shotgun (WGS) entry which is preliminary data.</text>
</comment>
<protein>
    <recommendedName>
        <fullName evidence="2">GP-PDE domain-containing protein</fullName>
    </recommendedName>
</protein>
<dbReference type="PROSITE" id="PS51704">
    <property type="entry name" value="GP_PDE"/>
    <property type="match status" value="1"/>
</dbReference>
<dbReference type="SUPFAM" id="SSF51695">
    <property type="entry name" value="PLC-like phosphodiesterases"/>
    <property type="match status" value="1"/>
</dbReference>
<feature type="domain" description="GP-PDE" evidence="2">
    <location>
        <begin position="30"/>
        <end position="281"/>
    </location>
</feature>